<protein>
    <submittedName>
        <fullName evidence="1">Uncharacterized protein</fullName>
    </submittedName>
</protein>
<evidence type="ECO:0000313" key="1">
    <source>
        <dbReference type="EMBL" id="KHF24674.1"/>
    </source>
</evidence>
<reference evidence="1 2" key="1">
    <citation type="journal article" date="2014" name="BMC Genomics">
        <title>The genome of the intracellular bacterium of the coastal bivalve, Solemya velum: a blueprint for thriving in and out of symbiosis.</title>
        <authorList>
            <person name="Dmytrenko O."/>
            <person name="Russell S.L."/>
            <person name="Loo W.T."/>
            <person name="Fontanez K.M."/>
            <person name="Liao L."/>
            <person name="Roeselers G."/>
            <person name="Sharma R."/>
            <person name="Stewart F.J."/>
            <person name="Newton I.L."/>
            <person name="Woyke T."/>
            <person name="Wu D."/>
            <person name="Lang J.M."/>
            <person name="Eisen J.A."/>
            <person name="Cavanaugh C.M."/>
        </authorList>
    </citation>
    <scope>NUCLEOTIDE SEQUENCE [LARGE SCALE GENOMIC DNA]</scope>
    <source>
        <strain evidence="1 2">WH</strain>
    </source>
</reference>
<name>A0A0B0H9W4_SOVGS</name>
<dbReference type="EMBL" id="JRAA01000002">
    <property type="protein sequence ID" value="KHF24674.1"/>
    <property type="molecule type" value="Genomic_DNA"/>
</dbReference>
<keyword evidence="2" id="KW-1185">Reference proteome</keyword>
<dbReference type="AlphaFoldDB" id="A0A0B0H9W4"/>
<dbReference type="eggNOG" id="ENOG502Z9E4">
    <property type="taxonomic scope" value="Bacteria"/>
</dbReference>
<gene>
    <name evidence="1" type="ORF">JV46_02310</name>
</gene>
<organism evidence="1 2">
    <name type="scientific">Solemya velum gill symbiont</name>
    <dbReference type="NCBI Taxonomy" id="2340"/>
    <lineage>
        <taxon>Bacteria</taxon>
        <taxon>Pseudomonadati</taxon>
        <taxon>Pseudomonadota</taxon>
        <taxon>Gammaproteobacteria</taxon>
        <taxon>sulfur-oxidizing symbionts</taxon>
    </lineage>
</organism>
<dbReference type="OrthoDB" id="2375320at2"/>
<accession>A0A0B0H9W4</accession>
<evidence type="ECO:0000313" key="2">
    <source>
        <dbReference type="Proteomes" id="UP000030856"/>
    </source>
</evidence>
<dbReference type="RefSeq" id="WP_052132121.1">
    <property type="nucleotide sequence ID" value="NZ_JRAA01000002.1"/>
</dbReference>
<dbReference type="Proteomes" id="UP000030856">
    <property type="component" value="Unassembled WGS sequence"/>
</dbReference>
<proteinExistence type="predicted"/>
<comment type="caution">
    <text evidence="1">The sequence shown here is derived from an EMBL/GenBank/DDBJ whole genome shotgun (WGS) entry which is preliminary data.</text>
</comment>
<dbReference type="PATRIC" id="fig|2340.3.peg.1313"/>
<dbReference type="STRING" id="2340.JV46_02310"/>
<sequence>MTKDMDDFLDFIRNELGEGTWVPLYKNLNKDDKSEDGSLYSCLVSPENTQKAMEGYGWDLLPGSGGPSIVWSGEDNISYAPNGSEYLPLVIYRDFHGTRKPYREILQELVLYLELYHDRDNHKYVVDDANGTEIQVVRYTDDEILIRKSFLKAFMSARQMNLLLFFENSRHKATSTRLPDEYVNDPFVSYTRFWDSSYVEGYSTFTRVLGKKLFNCSPRKEEYYSPFKVEKSYESFIIEGDAHDHHLHSCDPSLLADYFGKNRGAPHYLTPVYFDKAVLQKYFGSSSEYEVQDSVIHKHGYWRLRFDNNSSGHVCVFLGDLGRDIPHSEQIYWKSFNLAPEGRAMSNTYFKRSMLGAFADAESPDLVFKSYFERFQKYWLKDKGWPLFLPLAEADAHCLKTLHSLTKNEQSEFDAQILSLVKVTIDSINVKDLKKHVSIEENGSIKLLAEFLNGGGVKFDVATFLGGLQGVRSTGVAHRRGSKYEKTIARLGIKDDELIKAFDSILEQMTDLLIDVEKAFLAQGGVVKNSHNKALLTFKFSAAFQICRRVAFTSRVSFLYASPS</sequence>